<dbReference type="EnsemblPlants" id="evm.model.03.386">
    <property type="protein sequence ID" value="cds.evm.model.03.386"/>
    <property type="gene ID" value="evm.TU.03.386"/>
</dbReference>
<keyword evidence="1" id="KW-0812">Transmembrane</keyword>
<accession>A0A803P8U7</accession>
<evidence type="ECO:0000256" key="1">
    <source>
        <dbReference type="SAM" id="Phobius"/>
    </source>
</evidence>
<feature type="transmembrane region" description="Helical" evidence="1">
    <location>
        <begin position="566"/>
        <end position="586"/>
    </location>
</feature>
<dbReference type="Gramene" id="evm.model.03.386">
    <property type="protein sequence ID" value="cds.evm.model.03.386"/>
    <property type="gene ID" value="evm.TU.03.386"/>
</dbReference>
<dbReference type="SUPFAM" id="SSF56672">
    <property type="entry name" value="DNA/RNA polymerases"/>
    <property type="match status" value="1"/>
</dbReference>
<dbReference type="PANTHER" id="PTHR33116:SF80">
    <property type="entry name" value="REVERSE TRANSCRIPTASE ZINC-BINDING DOMAIN-CONTAINING PROTEIN"/>
    <property type="match status" value="1"/>
</dbReference>
<keyword evidence="1" id="KW-0472">Membrane</keyword>
<evidence type="ECO:0000259" key="2">
    <source>
        <dbReference type="Pfam" id="PF00078"/>
    </source>
</evidence>
<feature type="domain" description="Reverse transcriptase" evidence="2">
    <location>
        <begin position="170"/>
        <end position="314"/>
    </location>
</feature>
<dbReference type="InterPro" id="IPR000477">
    <property type="entry name" value="RT_dom"/>
</dbReference>
<organism evidence="3 4">
    <name type="scientific">Cannabis sativa</name>
    <name type="common">Hemp</name>
    <name type="synonym">Marijuana</name>
    <dbReference type="NCBI Taxonomy" id="3483"/>
    <lineage>
        <taxon>Eukaryota</taxon>
        <taxon>Viridiplantae</taxon>
        <taxon>Streptophyta</taxon>
        <taxon>Embryophyta</taxon>
        <taxon>Tracheophyta</taxon>
        <taxon>Spermatophyta</taxon>
        <taxon>Magnoliopsida</taxon>
        <taxon>eudicotyledons</taxon>
        <taxon>Gunneridae</taxon>
        <taxon>Pentapetalae</taxon>
        <taxon>rosids</taxon>
        <taxon>fabids</taxon>
        <taxon>Rosales</taxon>
        <taxon>Cannabaceae</taxon>
        <taxon>Cannabis</taxon>
    </lineage>
</organism>
<evidence type="ECO:0000313" key="3">
    <source>
        <dbReference type="EnsemblPlants" id="cds.evm.model.03.386"/>
    </source>
</evidence>
<protein>
    <recommendedName>
        <fullName evidence="2">Reverse transcriptase domain-containing protein</fullName>
    </recommendedName>
</protein>
<reference evidence="3" key="1">
    <citation type="submission" date="2018-11" db="EMBL/GenBank/DDBJ databases">
        <authorList>
            <person name="Grassa J C."/>
        </authorList>
    </citation>
    <scope>NUCLEOTIDE SEQUENCE [LARGE SCALE GENOMIC DNA]</scope>
</reference>
<keyword evidence="1" id="KW-1133">Transmembrane helix</keyword>
<dbReference type="Pfam" id="PF00078">
    <property type="entry name" value="RVT_1"/>
    <property type="match status" value="1"/>
</dbReference>
<dbReference type="EMBL" id="UZAU01000253">
    <property type="status" value="NOT_ANNOTATED_CDS"/>
    <property type="molecule type" value="Genomic_DNA"/>
</dbReference>
<dbReference type="AlphaFoldDB" id="A0A803P8U7"/>
<proteinExistence type="predicted"/>
<name>A0A803P8U7_CANSA</name>
<dbReference type="PANTHER" id="PTHR33116">
    <property type="entry name" value="REVERSE TRANSCRIPTASE ZINC-BINDING DOMAIN-CONTAINING PROTEIN-RELATED-RELATED"/>
    <property type="match status" value="1"/>
</dbReference>
<dbReference type="Proteomes" id="UP000596661">
    <property type="component" value="Chromosome 3"/>
</dbReference>
<reference evidence="3" key="2">
    <citation type="submission" date="2021-03" db="UniProtKB">
        <authorList>
            <consortium name="EnsemblPlants"/>
        </authorList>
    </citation>
    <scope>IDENTIFICATION</scope>
</reference>
<dbReference type="CDD" id="cd01650">
    <property type="entry name" value="RT_nLTR_like"/>
    <property type="match status" value="1"/>
</dbReference>
<evidence type="ECO:0000313" key="4">
    <source>
        <dbReference type="Proteomes" id="UP000596661"/>
    </source>
</evidence>
<keyword evidence="4" id="KW-1185">Reference proteome</keyword>
<dbReference type="InterPro" id="IPR043502">
    <property type="entry name" value="DNA/RNA_pol_sf"/>
</dbReference>
<sequence length="606" mass="70571">MKFNTQEKMYHSFLRQRSKITWLCKGDENNAFFHAFLKKRRMENSIVSYTNDQGEVIDNFREVVDHFIKHFQNYMGSSSRPTQGLRKNCMEMGNHLNREQQLKLVKPFTSKEIKRLLVFSSKSPGPDGYGAGFFKKMWPEIGTEFTKAIESFFMTGFMPRELHATMITLIPKTENPTRAVEYRPIAFCSTIYKCISKLLCSRLSQVLPGIVNQNQGAFVQGRSIAHNVMILQDLLKNYKRKNISPRCTIKVDISKAYDTVNWEFLENLLNEFKLPGRFISWVMTCLKSTSYSILMNGRVQGSFQGKKGLRQGDLASIQGDVKKAIMTELALQEGDYPLKYLGVPLRPTKWKAEDCSVIIKKIKQRLHTWATRHLSFAGRAQLIHSVLLGLRNYWMSIFILPYSVTREVKKLCRGFLWGWNGSRSKLHVASWEKVCLPKNYGGLGFKDGIKWNQAILAKYVWAISSKRDILWVRWVNTIYLKSKNWWEYELKSDTSWYWRKLCHLRDKFTQEDICKAGAGTKFKPAMLYNSSIPQTLFEYSKHIWCSINILETWSLYFGKLLTLNCYLVISLSSFTSSLTIFFARFVRMFQKAMPTCSLTAVFHSRW</sequence>